<organism evidence="1 2">
    <name type="scientific">Acidovorax carolinensis</name>
    <dbReference type="NCBI Taxonomy" id="553814"/>
    <lineage>
        <taxon>Bacteria</taxon>
        <taxon>Pseudomonadati</taxon>
        <taxon>Pseudomonadota</taxon>
        <taxon>Betaproteobacteria</taxon>
        <taxon>Burkholderiales</taxon>
        <taxon>Comamonadaceae</taxon>
        <taxon>Acidovorax</taxon>
    </lineage>
</organism>
<dbReference type="Proteomes" id="UP000194432">
    <property type="component" value="Chromosome 1"/>
</dbReference>
<dbReference type="EMBL" id="CP021361">
    <property type="protein sequence ID" value="ART52258.1"/>
    <property type="molecule type" value="Genomic_DNA"/>
</dbReference>
<keyword evidence="2" id="KW-1185">Reference proteome</keyword>
<evidence type="ECO:0000313" key="1">
    <source>
        <dbReference type="EMBL" id="ART52258.1"/>
    </source>
</evidence>
<proteinExistence type="predicted"/>
<dbReference type="KEGG" id="acin:CBP34_12175"/>
<dbReference type="AlphaFoldDB" id="A0A240U4F6"/>
<accession>A0A240U4F6</accession>
<protein>
    <submittedName>
        <fullName evidence="1">Uncharacterized protein</fullName>
    </submittedName>
</protein>
<gene>
    <name evidence="1" type="ORF">CBP34_12175</name>
</gene>
<reference evidence="1 2" key="1">
    <citation type="submission" date="2017-05" db="EMBL/GenBank/DDBJ databases">
        <title>Polyphasic characterization of four soil-derived phenanthrene-degrading Acidovorax strains and proposal of Acidovorax phenanthrenivorans sp. nov.</title>
        <authorList>
            <person name="Singleton D.R."/>
            <person name="Lee J."/>
            <person name="Dickey A.N."/>
            <person name="Stroud A."/>
            <person name="Scholl E.H."/>
            <person name="Wright F.A."/>
            <person name="Aitken M.D."/>
        </authorList>
    </citation>
    <scope>NUCLEOTIDE SEQUENCE [LARGE SCALE GENOMIC DNA]</scope>
    <source>
        <strain evidence="1">NA3</strain>
    </source>
</reference>
<name>A0A240U4F6_9BURK</name>
<evidence type="ECO:0000313" key="2">
    <source>
        <dbReference type="Proteomes" id="UP000194432"/>
    </source>
</evidence>
<sequence>MNHPPLADTLCWHSRKAANLPRSLAATLASAAASLLLTLGLLAPSAARAVDGCLVLLCFAAPSWKSVPQCVPPIRKVLRDLARGKAFPTCGMSGAGNSARHVWARAPGNCPPQYTRVHESESGPIYTCDYTGAITVTIDGKPFTRTWWDMGGDTVTDFSPVAKSQLGTWDAQYDNDHATWLRSRP</sequence>